<sequence>MLMKTYIDIDGLEGMKLNFGTTVVEGKDKQGTEEEAAEAYDIAAMKFRGLNVVTNFDMSRYDVKAVLESNTLPIGPDAAKRHKEVQALESSRKRGQEIIALGSSFQYGNSSSNRVISKHSFSCTNKVALPIRQSAPNSQFYNSYFQNHHPALLQGMMNMGSSSSSVLLNDNNNNNVTGFTSNVNVVRSAEKTGLVKVDFDMSSRDYSGCTRICYPKAYHKLIIKCLIS</sequence>
<dbReference type="AlphaFoldDB" id="A0AAV1W4S0"/>
<dbReference type="PANTHER" id="PTHR32467:SF218">
    <property type="entry name" value="AP2-LIKE ETHYLENE-RESPONSIVE TRANSCRIPTION FACTOR PLT2"/>
    <property type="match status" value="1"/>
</dbReference>
<keyword evidence="5" id="KW-0539">Nucleus</keyword>
<protein>
    <recommendedName>
        <fullName evidence="6">AP2/ERF domain-containing protein</fullName>
    </recommendedName>
</protein>
<organism evidence="7 8">
    <name type="scientific">Lupinus luteus</name>
    <name type="common">European yellow lupine</name>
    <dbReference type="NCBI Taxonomy" id="3873"/>
    <lineage>
        <taxon>Eukaryota</taxon>
        <taxon>Viridiplantae</taxon>
        <taxon>Streptophyta</taxon>
        <taxon>Embryophyta</taxon>
        <taxon>Tracheophyta</taxon>
        <taxon>Spermatophyta</taxon>
        <taxon>Magnoliopsida</taxon>
        <taxon>eudicotyledons</taxon>
        <taxon>Gunneridae</taxon>
        <taxon>Pentapetalae</taxon>
        <taxon>rosids</taxon>
        <taxon>fabids</taxon>
        <taxon>Fabales</taxon>
        <taxon>Fabaceae</taxon>
        <taxon>Papilionoideae</taxon>
        <taxon>50 kb inversion clade</taxon>
        <taxon>genistoids sensu lato</taxon>
        <taxon>core genistoids</taxon>
        <taxon>Genisteae</taxon>
        <taxon>Lupinus</taxon>
    </lineage>
</organism>
<keyword evidence="2" id="KW-0805">Transcription regulation</keyword>
<keyword evidence="3" id="KW-0238">DNA-binding</keyword>
<keyword evidence="4" id="KW-0804">Transcription</keyword>
<evidence type="ECO:0000313" key="8">
    <source>
        <dbReference type="Proteomes" id="UP001497480"/>
    </source>
</evidence>
<dbReference type="EMBL" id="CAXHTB010000003">
    <property type="protein sequence ID" value="CAL0304177.1"/>
    <property type="molecule type" value="Genomic_DNA"/>
</dbReference>
<dbReference type="SUPFAM" id="SSF54171">
    <property type="entry name" value="DNA-binding domain"/>
    <property type="match status" value="1"/>
</dbReference>
<dbReference type="SMART" id="SM00380">
    <property type="entry name" value="AP2"/>
    <property type="match status" value="1"/>
</dbReference>
<dbReference type="InterPro" id="IPR016177">
    <property type="entry name" value="DNA-bd_dom_sf"/>
</dbReference>
<comment type="subcellular location">
    <subcellularLocation>
        <location evidence="1">Nucleus</location>
    </subcellularLocation>
</comment>
<keyword evidence="8" id="KW-1185">Reference proteome</keyword>
<evidence type="ECO:0000259" key="6">
    <source>
        <dbReference type="SMART" id="SM00380"/>
    </source>
</evidence>
<comment type="caution">
    <text evidence="7">The sequence shown here is derived from an EMBL/GenBank/DDBJ whole genome shotgun (WGS) entry which is preliminary data.</text>
</comment>
<dbReference type="GO" id="GO:0003700">
    <property type="term" value="F:DNA-binding transcription factor activity"/>
    <property type="evidence" value="ECO:0007669"/>
    <property type="project" value="InterPro"/>
</dbReference>
<dbReference type="PANTHER" id="PTHR32467">
    <property type="entry name" value="AP2-LIKE ETHYLENE-RESPONSIVE TRANSCRIPTION FACTOR"/>
    <property type="match status" value="1"/>
</dbReference>
<evidence type="ECO:0000313" key="7">
    <source>
        <dbReference type="EMBL" id="CAL0304177.1"/>
    </source>
</evidence>
<name>A0AAV1W4S0_LUPLU</name>
<dbReference type="InterPro" id="IPR036955">
    <property type="entry name" value="AP2/ERF_dom_sf"/>
</dbReference>
<gene>
    <name evidence="7" type="ORF">LLUT_LOCUS5237</name>
</gene>
<evidence type="ECO:0000256" key="2">
    <source>
        <dbReference type="ARBA" id="ARBA00023015"/>
    </source>
</evidence>
<dbReference type="Proteomes" id="UP001497480">
    <property type="component" value="Unassembled WGS sequence"/>
</dbReference>
<evidence type="ECO:0000256" key="1">
    <source>
        <dbReference type="ARBA" id="ARBA00004123"/>
    </source>
</evidence>
<evidence type="ECO:0000256" key="4">
    <source>
        <dbReference type="ARBA" id="ARBA00023163"/>
    </source>
</evidence>
<dbReference type="Gene3D" id="3.30.730.10">
    <property type="entry name" value="AP2/ERF domain"/>
    <property type="match status" value="1"/>
</dbReference>
<feature type="domain" description="AP2/ERF" evidence="6">
    <location>
        <begin position="26"/>
        <end position="63"/>
    </location>
</feature>
<dbReference type="InterPro" id="IPR001471">
    <property type="entry name" value="AP2/ERF_dom"/>
</dbReference>
<proteinExistence type="predicted"/>
<evidence type="ECO:0000256" key="5">
    <source>
        <dbReference type="ARBA" id="ARBA00023242"/>
    </source>
</evidence>
<dbReference type="GO" id="GO:0003677">
    <property type="term" value="F:DNA binding"/>
    <property type="evidence" value="ECO:0007669"/>
    <property type="project" value="UniProtKB-KW"/>
</dbReference>
<accession>A0AAV1W4S0</accession>
<reference evidence="7 8" key="1">
    <citation type="submission" date="2024-03" db="EMBL/GenBank/DDBJ databases">
        <authorList>
            <person name="Martinez-Hernandez J."/>
        </authorList>
    </citation>
    <scope>NUCLEOTIDE SEQUENCE [LARGE SCALE GENOMIC DNA]</scope>
</reference>
<dbReference type="GO" id="GO:0005634">
    <property type="term" value="C:nucleus"/>
    <property type="evidence" value="ECO:0007669"/>
    <property type="project" value="UniProtKB-SubCell"/>
</dbReference>
<evidence type="ECO:0000256" key="3">
    <source>
        <dbReference type="ARBA" id="ARBA00023125"/>
    </source>
</evidence>